<dbReference type="SUPFAM" id="SSF54427">
    <property type="entry name" value="NTF2-like"/>
    <property type="match status" value="1"/>
</dbReference>
<accession>A0AA35Q1Z5</accession>
<evidence type="ECO:0000313" key="4">
    <source>
        <dbReference type="Proteomes" id="UP001160390"/>
    </source>
</evidence>
<dbReference type="Proteomes" id="UP001160390">
    <property type="component" value="Unassembled WGS sequence"/>
</dbReference>
<evidence type="ECO:0000256" key="1">
    <source>
        <dbReference type="SAM" id="SignalP"/>
    </source>
</evidence>
<dbReference type="InterPro" id="IPR037401">
    <property type="entry name" value="SnoaL-like"/>
</dbReference>
<gene>
    <name evidence="3" type="ORF">CCHLO57077_00018463</name>
</gene>
<evidence type="ECO:0000313" key="3">
    <source>
        <dbReference type="EMBL" id="CAI6091066.1"/>
    </source>
</evidence>
<keyword evidence="4" id="KW-1185">Reference proteome</keyword>
<feature type="chain" id="PRO_5041340478" description="SnoaL-like domain-containing protein" evidence="1">
    <location>
        <begin position="20"/>
        <end position="186"/>
    </location>
</feature>
<proteinExistence type="predicted"/>
<dbReference type="InterPro" id="IPR032710">
    <property type="entry name" value="NTF2-like_dom_sf"/>
</dbReference>
<protein>
    <recommendedName>
        <fullName evidence="2">SnoaL-like domain-containing protein</fullName>
    </recommendedName>
</protein>
<dbReference type="Gene3D" id="3.10.450.50">
    <property type="match status" value="1"/>
</dbReference>
<keyword evidence="1" id="KW-0732">Signal</keyword>
<dbReference type="EMBL" id="CABFNP030001080">
    <property type="protein sequence ID" value="CAI6091066.1"/>
    <property type="molecule type" value="Genomic_DNA"/>
</dbReference>
<sequence length="186" mass="20152">MIPIKTAAICLASLPFGSCAPTECCSSKFNTPAHYDKIIHNYLNAWNGDLSLVNSTFAPALSLEGDILPNGAGGYSAVGELVHTAYDFEQFIRRARSNFEVYTFTLNKWAGSDHNVVGRWTLNAVIADTFVLFPTTLKPGDKVSYNGTDFLTIDPCTGLITEVAIAQDLFSLAVNLGNDVIVQPKN</sequence>
<dbReference type="AlphaFoldDB" id="A0AA35Q1Z5"/>
<feature type="domain" description="SnoaL-like" evidence="2">
    <location>
        <begin position="41"/>
        <end position="162"/>
    </location>
</feature>
<dbReference type="Pfam" id="PF12680">
    <property type="entry name" value="SnoaL_2"/>
    <property type="match status" value="1"/>
</dbReference>
<reference evidence="3" key="1">
    <citation type="submission" date="2023-01" db="EMBL/GenBank/DDBJ databases">
        <authorList>
            <person name="Piombo E."/>
        </authorList>
    </citation>
    <scope>NUCLEOTIDE SEQUENCE</scope>
</reference>
<name>A0AA35Q1Z5_9HYPO</name>
<organism evidence="3 4">
    <name type="scientific">Clonostachys chloroleuca</name>
    <dbReference type="NCBI Taxonomy" id="1926264"/>
    <lineage>
        <taxon>Eukaryota</taxon>
        <taxon>Fungi</taxon>
        <taxon>Dikarya</taxon>
        <taxon>Ascomycota</taxon>
        <taxon>Pezizomycotina</taxon>
        <taxon>Sordariomycetes</taxon>
        <taxon>Hypocreomycetidae</taxon>
        <taxon>Hypocreales</taxon>
        <taxon>Bionectriaceae</taxon>
        <taxon>Clonostachys</taxon>
    </lineage>
</organism>
<evidence type="ECO:0000259" key="2">
    <source>
        <dbReference type="Pfam" id="PF12680"/>
    </source>
</evidence>
<feature type="signal peptide" evidence="1">
    <location>
        <begin position="1"/>
        <end position="19"/>
    </location>
</feature>
<comment type="caution">
    <text evidence="3">The sequence shown here is derived from an EMBL/GenBank/DDBJ whole genome shotgun (WGS) entry which is preliminary data.</text>
</comment>